<proteinExistence type="predicted"/>
<name>A0A8S5RKM4_9VIRU</name>
<protein>
    <submittedName>
        <fullName evidence="1">Uncharacterized protein</fullName>
    </submittedName>
</protein>
<evidence type="ECO:0000313" key="1">
    <source>
        <dbReference type="EMBL" id="DAE31658.1"/>
    </source>
</evidence>
<reference evidence="1" key="1">
    <citation type="journal article" date="2021" name="Proc. Natl. Acad. Sci. U.S.A.">
        <title>A Catalog of Tens of Thousands of Viruses from Human Metagenomes Reveals Hidden Associations with Chronic Diseases.</title>
        <authorList>
            <person name="Tisza M.J."/>
            <person name="Buck C.B."/>
        </authorList>
    </citation>
    <scope>NUCLEOTIDE SEQUENCE</scope>
    <source>
        <strain evidence="1">CtBM815</strain>
    </source>
</reference>
<organism evidence="1">
    <name type="scientific">virus sp. ctBM815</name>
    <dbReference type="NCBI Taxonomy" id="2825806"/>
    <lineage>
        <taxon>Viruses</taxon>
    </lineage>
</organism>
<dbReference type="EMBL" id="BK059109">
    <property type="protein sequence ID" value="DAE31658.1"/>
    <property type="molecule type" value="Genomic_DNA"/>
</dbReference>
<accession>A0A8S5RKM4</accession>
<sequence length="29" mass="3777">MFWMKVEVKRSWMDIYRINFLPVFCYLLF</sequence>